<dbReference type="InterPro" id="IPR027417">
    <property type="entry name" value="P-loop_NTPase"/>
</dbReference>
<feature type="domain" description="Zeta toxin" evidence="3">
    <location>
        <begin position="10"/>
        <end position="79"/>
    </location>
</feature>
<dbReference type="Pfam" id="PF06414">
    <property type="entry name" value="Zeta_toxin"/>
    <property type="match status" value="1"/>
</dbReference>
<dbReference type="GO" id="GO:0016301">
    <property type="term" value="F:kinase activity"/>
    <property type="evidence" value="ECO:0007669"/>
    <property type="project" value="InterPro"/>
</dbReference>
<dbReference type="GO" id="GO:0005524">
    <property type="term" value="F:ATP binding"/>
    <property type="evidence" value="ECO:0007669"/>
    <property type="project" value="UniProtKB-KW"/>
</dbReference>
<dbReference type="PANTHER" id="PTHR31153">
    <property type="entry name" value="CALMODULIN CALCIUM-DEPENDENT NAD KINASE"/>
    <property type="match status" value="1"/>
</dbReference>
<keyword evidence="1" id="KW-0547">Nucleotide-binding</keyword>
<accession>A0A7S4CQI9</accession>
<keyword evidence="2" id="KW-0067">ATP-binding</keyword>
<dbReference type="InterPro" id="IPR044802">
    <property type="entry name" value="NADKc-like"/>
</dbReference>
<dbReference type="Gene3D" id="3.40.50.300">
    <property type="entry name" value="P-loop containing nucleotide triphosphate hydrolases"/>
    <property type="match status" value="1"/>
</dbReference>
<evidence type="ECO:0000259" key="3">
    <source>
        <dbReference type="Pfam" id="PF06414"/>
    </source>
</evidence>
<evidence type="ECO:0000256" key="1">
    <source>
        <dbReference type="ARBA" id="ARBA00022741"/>
    </source>
</evidence>
<name>A0A7S4CQI9_9EUGL</name>
<proteinExistence type="predicted"/>
<evidence type="ECO:0000256" key="2">
    <source>
        <dbReference type="ARBA" id="ARBA00022840"/>
    </source>
</evidence>
<dbReference type="PANTHER" id="PTHR31153:SF1">
    <property type="entry name" value="CALMODULIN CALCIUM-DEPENDENT NAD KINASE"/>
    <property type="match status" value="1"/>
</dbReference>
<organism evidence="4">
    <name type="scientific">Eutreptiella gymnastica</name>
    <dbReference type="NCBI Taxonomy" id="73025"/>
    <lineage>
        <taxon>Eukaryota</taxon>
        <taxon>Discoba</taxon>
        <taxon>Euglenozoa</taxon>
        <taxon>Euglenida</taxon>
        <taxon>Spirocuta</taxon>
        <taxon>Euglenophyceae</taxon>
        <taxon>Eutreptiales</taxon>
        <taxon>Eutreptiaceae</taxon>
        <taxon>Eutreptiella</taxon>
    </lineage>
</organism>
<sequence>MAATEFWRTHGNMMVIIEADAFKMQDPLFNVLLGAGVGNASEIVHGTSTCVAEELLLDALLSRRDIVFDGTLSWAPFVQQTVAMVRGTSTHQYQRGPGYRKGDDGLVREEYWTRKEELPVACIPYLVEMVGVTVNPEVAVQRGIVRQIISGRGVPITSQLQSHKMYSANFESYLDLFDASTLLDNNHVSAKTVAAKGSTIMAKEDDPKELQILDPEAYATFLRKQYINPDACGSSDLYTDA</sequence>
<dbReference type="InterPro" id="IPR010488">
    <property type="entry name" value="Zeta_toxin_domain"/>
</dbReference>
<dbReference type="AlphaFoldDB" id="A0A7S4CQI9"/>
<evidence type="ECO:0000313" key="4">
    <source>
        <dbReference type="EMBL" id="CAE0803398.1"/>
    </source>
</evidence>
<dbReference type="EMBL" id="HBJA01042374">
    <property type="protein sequence ID" value="CAE0803398.1"/>
    <property type="molecule type" value="Transcribed_RNA"/>
</dbReference>
<reference evidence="4" key="1">
    <citation type="submission" date="2021-01" db="EMBL/GenBank/DDBJ databases">
        <authorList>
            <person name="Corre E."/>
            <person name="Pelletier E."/>
            <person name="Niang G."/>
            <person name="Scheremetjew M."/>
            <person name="Finn R."/>
            <person name="Kale V."/>
            <person name="Holt S."/>
            <person name="Cochrane G."/>
            <person name="Meng A."/>
            <person name="Brown T."/>
            <person name="Cohen L."/>
        </authorList>
    </citation>
    <scope>NUCLEOTIDE SEQUENCE</scope>
    <source>
        <strain evidence="4">CCMP1594</strain>
    </source>
</reference>
<gene>
    <name evidence="4" type="ORF">EGYM00163_LOCUS14521</name>
</gene>
<protein>
    <recommendedName>
        <fullName evidence="3">Zeta toxin domain-containing protein</fullName>
    </recommendedName>
</protein>